<evidence type="ECO:0008006" key="2">
    <source>
        <dbReference type="Google" id="ProtNLM"/>
    </source>
</evidence>
<accession>A0A0F9GZ98</accession>
<comment type="caution">
    <text evidence="1">The sequence shown here is derived from an EMBL/GenBank/DDBJ whole genome shotgun (WGS) entry which is preliminary data.</text>
</comment>
<dbReference type="Gene3D" id="1.10.10.10">
    <property type="entry name" value="Winged helix-like DNA-binding domain superfamily/Winged helix DNA-binding domain"/>
    <property type="match status" value="1"/>
</dbReference>
<reference evidence="1" key="1">
    <citation type="journal article" date="2015" name="Nature">
        <title>Complex archaea that bridge the gap between prokaryotes and eukaryotes.</title>
        <authorList>
            <person name="Spang A."/>
            <person name="Saw J.H."/>
            <person name="Jorgensen S.L."/>
            <person name="Zaremba-Niedzwiedzka K."/>
            <person name="Martijn J."/>
            <person name="Lind A.E."/>
            <person name="van Eijk R."/>
            <person name="Schleper C."/>
            <person name="Guy L."/>
            <person name="Ettema T.J."/>
        </authorList>
    </citation>
    <scope>NUCLEOTIDE SEQUENCE</scope>
</reference>
<protein>
    <recommendedName>
        <fullName evidence="2">HTH arsR-type domain-containing protein</fullName>
    </recommendedName>
</protein>
<name>A0A0F9GZ98_9ZZZZ</name>
<evidence type="ECO:0000313" key="1">
    <source>
        <dbReference type="EMBL" id="KKL96011.1"/>
    </source>
</evidence>
<dbReference type="InterPro" id="IPR036388">
    <property type="entry name" value="WH-like_DNA-bd_sf"/>
</dbReference>
<organism evidence="1">
    <name type="scientific">marine sediment metagenome</name>
    <dbReference type="NCBI Taxonomy" id="412755"/>
    <lineage>
        <taxon>unclassified sequences</taxon>
        <taxon>metagenomes</taxon>
        <taxon>ecological metagenomes</taxon>
    </lineage>
</organism>
<dbReference type="AlphaFoldDB" id="A0A0F9GZ98"/>
<sequence length="91" mass="10747">MPEQRKIGHAQHLKAVNHPIRREILKLVNEKEEILENTLINKLKEKKAIDSEDIFKYHMAFLLQTFCVEKIENEKETSYKILPGGKVIENY</sequence>
<gene>
    <name evidence="1" type="ORF">LCGC14_1848750</name>
</gene>
<dbReference type="EMBL" id="LAZR01018543">
    <property type="protein sequence ID" value="KKL96011.1"/>
    <property type="molecule type" value="Genomic_DNA"/>
</dbReference>
<proteinExistence type="predicted"/>